<evidence type="ECO:0000313" key="2">
    <source>
        <dbReference type="EMBL" id="MEN3323808.1"/>
    </source>
</evidence>
<keyword evidence="3" id="KW-1185">Reference proteome</keyword>
<dbReference type="Proteomes" id="UP001416393">
    <property type="component" value="Unassembled WGS sequence"/>
</dbReference>
<protein>
    <recommendedName>
        <fullName evidence="4">Subunit length determinant protein</fullName>
    </recommendedName>
</protein>
<gene>
    <name evidence="2" type="ORF">VP395_08725</name>
</gene>
<accession>A0ABV0A9M8</accession>
<keyword evidence="1" id="KW-0472">Membrane</keyword>
<evidence type="ECO:0008006" key="4">
    <source>
        <dbReference type="Google" id="ProtNLM"/>
    </source>
</evidence>
<evidence type="ECO:0000313" key="3">
    <source>
        <dbReference type="Proteomes" id="UP001416393"/>
    </source>
</evidence>
<name>A0ABV0A9M8_9FLAO</name>
<proteinExistence type="predicted"/>
<reference evidence="2 3" key="1">
    <citation type="submission" date="2024-01" db="EMBL/GenBank/DDBJ databases">
        <title>Mariniflexile litorale sp. nov., isolated from the shallow sediments of the Sea of Japan.</title>
        <authorList>
            <person name="Romanenko L."/>
            <person name="Bystritskaya E."/>
            <person name="Isaeva M."/>
        </authorList>
    </citation>
    <scope>NUCLEOTIDE SEQUENCE [LARGE SCALE GENOMIC DNA]</scope>
    <source>
        <strain evidence="2 3">KCTC 32427</strain>
    </source>
</reference>
<feature type="transmembrane region" description="Helical" evidence="1">
    <location>
        <begin position="298"/>
        <end position="318"/>
    </location>
</feature>
<evidence type="ECO:0000256" key="1">
    <source>
        <dbReference type="SAM" id="Phobius"/>
    </source>
</evidence>
<dbReference type="RefSeq" id="WP_346241552.1">
    <property type="nucleotide sequence ID" value="NZ_JAZHYP010000003.1"/>
</dbReference>
<comment type="caution">
    <text evidence="2">The sequence shown here is derived from an EMBL/GenBank/DDBJ whole genome shotgun (WGS) entry which is preliminary data.</text>
</comment>
<sequence length="327" mass="37614">MSSNSQNNTENQEIDLTQISKTISAFFETISGKIFKGILYIKKNKIIFGVLILVGVALGYFFDKSVKEYDNRIIITPNFGSVDYLYSEIDLINSKIKENDTVFLEETVGIKKPKQLKKITIEPITDVYKFIENNPENFDLIKLMAEDGDIDKVIDGNTTSKNYPYHLIYFSTSKLTSQENTVQPILEYLNKTDYYEVIKKEYLNNIKLKMIANDTVISQINGVLNSFSGAVNGSQRNDKLVYYNENTQLNDVIKTKNELINEQGSLRIELVNFDKVIKDSSITMNIKNTKSINGKMKLILPFLFIVIFLFIGYFNSFYKKQLEKSKK</sequence>
<dbReference type="EMBL" id="JAZHYP010000003">
    <property type="protein sequence ID" value="MEN3323808.1"/>
    <property type="molecule type" value="Genomic_DNA"/>
</dbReference>
<keyword evidence="1" id="KW-0812">Transmembrane</keyword>
<organism evidence="2 3">
    <name type="scientific">Mariniflexile soesokkakense</name>
    <dbReference type="NCBI Taxonomy" id="1343160"/>
    <lineage>
        <taxon>Bacteria</taxon>
        <taxon>Pseudomonadati</taxon>
        <taxon>Bacteroidota</taxon>
        <taxon>Flavobacteriia</taxon>
        <taxon>Flavobacteriales</taxon>
        <taxon>Flavobacteriaceae</taxon>
        <taxon>Mariniflexile</taxon>
    </lineage>
</organism>
<feature type="transmembrane region" description="Helical" evidence="1">
    <location>
        <begin position="46"/>
        <end position="62"/>
    </location>
</feature>
<keyword evidence="1" id="KW-1133">Transmembrane helix</keyword>